<gene>
    <name evidence="1" type="ORF">DSM5745_03110</name>
</gene>
<dbReference type="GeneID" id="38113480"/>
<name>A0A3D8SKZ7_9EURO</name>
<dbReference type="OrthoDB" id="262547at2759"/>
<dbReference type="Pfam" id="PF11735">
    <property type="entry name" value="CAP59_mtransfer"/>
    <property type="match status" value="1"/>
</dbReference>
<dbReference type="PANTHER" id="PTHR34144:SF7">
    <property type="entry name" value="EXPORT PROTEIN (CAP59), PUTATIVE (AFU_ORTHOLOGUE AFUA_7G05020)-RELATED"/>
    <property type="match status" value="1"/>
</dbReference>
<dbReference type="RefSeq" id="XP_026605992.1">
    <property type="nucleotide sequence ID" value="XM_026745126.1"/>
</dbReference>
<evidence type="ECO:0000313" key="1">
    <source>
        <dbReference type="EMBL" id="RDW86468.1"/>
    </source>
</evidence>
<protein>
    <submittedName>
        <fullName evidence="1">Putative Polysaccharide export protein (CAP59)</fullName>
    </submittedName>
</protein>
<reference evidence="1 2" key="1">
    <citation type="journal article" date="2018" name="IMA Fungus">
        <title>IMA Genome-F 9: Draft genome sequence of Annulohypoxylon stygium, Aspergillus mulundensis, Berkeleyomyces basicola (syn. Thielaviopsis basicola), Ceratocystis smalleyi, two Cercospora beticola strains, Coleophoma cylindrospora, Fusarium fracticaudum, Phialophora cf. hyalina, and Morchella septimelata.</title>
        <authorList>
            <person name="Wingfield B.D."/>
            <person name="Bills G.F."/>
            <person name="Dong Y."/>
            <person name="Huang W."/>
            <person name="Nel W.J."/>
            <person name="Swalarsk-Parry B.S."/>
            <person name="Vaghefi N."/>
            <person name="Wilken P.M."/>
            <person name="An Z."/>
            <person name="de Beer Z.W."/>
            <person name="De Vos L."/>
            <person name="Chen L."/>
            <person name="Duong T.A."/>
            <person name="Gao Y."/>
            <person name="Hammerbacher A."/>
            <person name="Kikkert J.R."/>
            <person name="Li Y."/>
            <person name="Li H."/>
            <person name="Li K."/>
            <person name="Li Q."/>
            <person name="Liu X."/>
            <person name="Ma X."/>
            <person name="Naidoo K."/>
            <person name="Pethybridge S.J."/>
            <person name="Sun J."/>
            <person name="Steenkamp E.T."/>
            <person name="van der Nest M.A."/>
            <person name="van Wyk S."/>
            <person name="Wingfield M.J."/>
            <person name="Xiong C."/>
            <person name="Yue Q."/>
            <person name="Zhang X."/>
        </authorList>
    </citation>
    <scope>NUCLEOTIDE SEQUENCE [LARGE SCALE GENOMIC DNA]</scope>
    <source>
        <strain evidence="1 2">DSM 5745</strain>
    </source>
</reference>
<dbReference type="Proteomes" id="UP000256690">
    <property type="component" value="Unassembled WGS sequence"/>
</dbReference>
<dbReference type="PANTHER" id="PTHR34144">
    <property type="entry name" value="CHROMOSOME 8, WHOLE GENOME SHOTGUN SEQUENCE"/>
    <property type="match status" value="1"/>
</dbReference>
<dbReference type="InterPro" id="IPR021047">
    <property type="entry name" value="Mannosyltransferase_CMT1"/>
</dbReference>
<sequence>MASLRRSRRRPFSLQALLCVIFWAILDGFHQYVSHHRISTAATVRPRPLQSERIFITSIHWNNEAILRSHWNDAVIRLVQHWGPNNVFVSVYESGSWDDSKGALRELDFELDRLGVRRNITLSTTTHRDEITAVPSSEGWIDTPRGKTELRRIPYLARLRNLTLRPLEDLRRQGILFDKVLFLGDVVFTVDDVIDLLNTNDGEYAAACSLDFMRPPAFYDTFALRDSEGDAHLMQTWPYFRSARSRNALRSMSPVPVKSCWNGIVAMPAEPFLSSSPLRFRGIPDSLAQFHLEASECCLIHADNPLSRIHGVYLNPRVRVGYTGAAYAAVHPSWLSPQFMVLGIWKNRLRRWVSTTFFQDFVVNRRVALWKGRSQNRHEVGEFCLINEMQVLISNGWAHV</sequence>
<dbReference type="STRING" id="1810919.A0A3D8SKZ7"/>
<dbReference type="AlphaFoldDB" id="A0A3D8SKZ7"/>
<organism evidence="1 2">
    <name type="scientific">Aspergillus mulundensis</name>
    <dbReference type="NCBI Taxonomy" id="1810919"/>
    <lineage>
        <taxon>Eukaryota</taxon>
        <taxon>Fungi</taxon>
        <taxon>Dikarya</taxon>
        <taxon>Ascomycota</taxon>
        <taxon>Pezizomycotina</taxon>
        <taxon>Eurotiomycetes</taxon>
        <taxon>Eurotiomycetidae</taxon>
        <taxon>Eurotiales</taxon>
        <taxon>Aspergillaceae</taxon>
        <taxon>Aspergillus</taxon>
        <taxon>Aspergillus subgen. Nidulantes</taxon>
    </lineage>
</organism>
<keyword evidence="2" id="KW-1185">Reference proteome</keyword>
<dbReference type="EMBL" id="PVWQ01000003">
    <property type="protein sequence ID" value="RDW86468.1"/>
    <property type="molecule type" value="Genomic_DNA"/>
</dbReference>
<comment type="caution">
    <text evidence="1">The sequence shown here is derived from an EMBL/GenBank/DDBJ whole genome shotgun (WGS) entry which is preliminary data.</text>
</comment>
<evidence type="ECO:0000313" key="2">
    <source>
        <dbReference type="Proteomes" id="UP000256690"/>
    </source>
</evidence>
<accession>A0A3D8SKZ7</accession>
<proteinExistence type="predicted"/>